<reference evidence="3 4" key="1">
    <citation type="submission" date="2016-10" db="EMBL/GenBank/DDBJ databases">
        <authorList>
            <person name="de Groot N.N."/>
        </authorList>
    </citation>
    <scope>NUCLEOTIDE SEQUENCE [LARGE SCALE GENOMIC DNA]</scope>
    <source>
        <strain evidence="3 4">CGMCC 1.3801</strain>
    </source>
</reference>
<dbReference type="Proteomes" id="UP000182124">
    <property type="component" value="Unassembled WGS sequence"/>
</dbReference>
<dbReference type="NCBIfam" id="NF038011">
    <property type="entry name" value="PelF"/>
    <property type="match status" value="1"/>
</dbReference>
<dbReference type="AlphaFoldDB" id="A0A1G4VJ25"/>
<dbReference type="InterPro" id="IPR022622">
    <property type="entry name" value="DUF3492"/>
</dbReference>
<evidence type="ECO:0000313" key="4">
    <source>
        <dbReference type="Proteomes" id="UP000182124"/>
    </source>
</evidence>
<dbReference type="RefSeq" id="WP_023576755.1">
    <property type="nucleotide sequence ID" value="NZ_CBCSBQ010000007.1"/>
</dbReference>
<evidence type="ECO:0000259" key="1">
    <source>
        <dbReference type="Pfam" id="PF00534"/>
    </source>
</evidence>
<evidence type="ECO:0000313" key="3">
    <source>
        <dbReference type="EMBL" id="SCX07506.1"/>
    </source>
</evidence>
<dbReference type="Gene3D" id="3.40.50.2000">
    <property type="entry name" value="Glycogen Phosphorylase B"/>
    <property type="match status" value="2"/>
</dbReference>
<feature type="domain" description="Glycosyl transferase family 1" evidence="1">
    <location>
        <begin position="312"/>
        <end position="467"/>
    </location>
</feature>
<protein>
    <submittedName>
        <fullName evidence="3">Glycosyltransferase involved in cell wall bisynthesis</fullName>
    </submittedName>
</protein>
<dbReference type="PANTHER" id="PTHR12526">
    <property type="entry name" value="GLYCOSYLTRANSFERASE"/>
    <property type="match status" value="1"/>
</dbReference>
<dbReference type="Pfam" id="PF00534">
    <property type="entry name" value="Glycos_transf_1"/>
    <property type="match status" value="1"/>
</dbReference>
<evidence type="ECO:0000259" key="2">
    <source>
        <dbReference type="Pfam" id="PF11997"/>
    </source>
</evidence>
<dbReference type="InterPro" id="IPR047691">
    <property type="entry name" value="PelF-like"/>
</dbReference>
<dbReference type="eggNOG" id="COG0438">
    <property type="taxonomic scope" value="Bacteria"/>
</dbReference>
<proteinExistence type="predicted"/>
<accession>A0A1G4VJ25</accession>
<dbReference type="PANTHER" id="PTHR12526:SF608">
    <property type="entry name" value="PELF"/>
    <property type="match status" value="1"/>
</dbReference>
<dbReference type="GO" id="GO:0016757">
    <property type="term" value="F:glycosyltransferase activity"/>
    <property type="evidence" value="ECO:0007669"/>
    <property type="project" value="InterPro"/>
</dbReference>
<name>A0A1G4VJ25_9FLAO</name>
<sequence length="517" mass="59591">MKKKYDVLLILEGTYPYNGGGVSTWSHMLCNEIKNANFILYSINAQYESKPKYELSSNVKDVLQVPLWSPLEPQEMINYGKHFYTIVEEKEQLNEATITEEFVPIFRRMITNIYSDTRKAEDFDDIIFRMWRFFQLHDYKKTMQSMAVWRTFCSLVVELSRNTKEEATLNDLTFGMRWIYRFLIPLSIDVPKADISHLTISGFPVIPALVLKYKYNTPMIATEHGVFIRERLLAINSSEYSYFLKKMLIKFSESITELVYYKADLILSVNKFNMIWEKMYGANPEIIEVIYNGIDHNLFVPAPKPEALVGIPTVVAAARIFDLKDIITMIKSCHVVKQQIPNVQYLVYGDNNAVPEYTKECEDLIKELELQDNFKLAGYHSKPHQLFCEGDISILTSISEGFPYTVLESMSCGIPVVATDVGGVTEALDENCGFICKPKDYQEIGNSVITLLQNSELRARMGINARRKVTENFTIGKFIREYEEAYEKVIGNPTRQELPESESLYIHLTERKAMEAS</sequence>
<organism evidence="3 4">
    <name type="scientific">Flavobacterium saliperosum</name>
    <dbReference type="NCBI Taxonomy" id="329186"/>
    <lineage>
        <taxon>Bacteria</taxon>
        <taxon>Pseudomonadati</taxon>
        <taxon>Bacteroidota</taxon>
        <taxon>Flavobacteriia</taxon>
        <taxon>Flavobacteriales</taxon>
        <taxon>Flavobacteriaceae</taxon>
        <taxon>Flavobacterium</taxon>
    </lineage>
</organism>
<dbReference type="EMBL" id="FMTY01000002">
    <property type="protein sequence ID" value="SCX07506.1"/>
    <property type="molecule type" value="Genomic_DNA"/>
</dbReference>
<dbReference type="SUPFAM" id="SSF53756">
    <property type="entry name" value="UDP-Glycosyltransferase/glycogen phosphorylase"/>
    <property type="match status" value="1"/>
</dbReference>
<gene>
    <name evidence="3" type="ORF">SAMN02927925_01181</name>
</gene>
<dbReference type="InterPro" id="IPR001296">
    <property type="entry name" value="Glyco_trans_1"/>
</dbReference>
<feature type="domain" description="DUF3492" evidence="2">
    <location>
        <begin position="6"/>
        <end position="285"/>
    </location>
</feature>
<dbReference type="STRING" id="329186.SAMN02927925_01181"/>
<dbReference type="Pfam" id="PF11997">
    <property type="entry name" value="DUF3492"/>
    <property type="match status" value="1"/>
</dbReference>
<keyword evidence="3" id="KW-0808">Transferase</keyword>